<evidence type="ECO:0000313" key="1">
    <source>
        <dbReference type="EMBL" id="KAJ4930491.1"/>
    </source>
</evidence>
<dbReference type="AlphaFoldDB" id="A0A9Q0GKD7"/>
<evidence type="ECO:0000313" key="2">
    <source>
        <dbReference type="Proteomes" id="UP001141806"/>
    </source>
</evidence>
<dbReference type="OrthoDB" id="2126698at2759"/>
<gene>
    <name evidence="1" type="ORF">NE237_014188</name>
</gene>
<keyword evidence="2" id="KW-1185">Reference proteome</keyword>
<comment type="caution">
    <text evidence="1">The sequence shown here is derived from an EMBL/GenBank/DDBJ whole genome shotgun (WGS) entry which is preliminary data.</text>
</comment>
<dbReference type="EMBL" id="JAMYWD010003522">
    <property type="protein sequence ID" value="KAJ4930491.1"/>
    <property type="molecule type" value="Genomic_DNA"/>
</dbReference>
<protein>
    <submittedName>
        <fullName evidence="1">Uncharacterized protein</fullName>
    </submittedName>
</protein>
<proteinExistence type="predicted"/>
<accession>A0A9Q0GKD7</accession>
<organism evidence="1 2">
    <name type="scientific">Protea cynaroides</name>
    <dbReference type="NCBI Taxonomy" id="273540"/>
    <lineage>
        <taxon>Eukaryota</taxon>
        <taxon>Viridiplantae</taxon>
        <taxon>Streptophyta</taxon>
        <taxon>Embryophyta</taxon>
        <taxon>Tracheophyta</taxon>
        <taxon>Spermatophyta</taxon>
        <taxon>Magnoliopsida</taxon>
        <taxon>Proteales</taxon>
        <taxon>Proteaceae</taxon>
        <taxon>Protea</taxon>
    </lineage>
</organism>
<sequence length="171" mass="19053">MRNLVSLGEENNNEKLLLYSKPPEATKELFNYPAIGKYNGNPKAIFNDDTYKCTAILRKRWANFFTDAKLVRVLVAAVMPIMGEFGSCPQMKGCGILCGTARPDMGTITLWSFNCIGTLVAVGPTFWLKIGFDRLWYSVEMIPRLTVTPFAMADLGCSCGGNTIYIIQLYL</sequence>
<dbReference type="Proteomes" id="UP001141806">
    <property type="component" value="Unassembled WGS sequence"/>
</dbReference>
<reference evidence="1" key="1">
    <citation type="journal article" date="2023" name="Plant J.">
        <title>The genome of the king protea, Protea cynaroides.</title>
        <authorList>
            <person name="Chang J."/>
            <person name="Duong T.A."/>
            <person name="Schoeman C."/>
            <person name="Ma X."/>
            <person name="Roodt D."/>
            <person name="Barker N."/>
            <person name="Li Z."/>
            <person name="Van de Peer Y."/>
            <person name="Mizrachi E."/>
        </authorList>
    </citation>
    <scope>NUCLEOTIDE SEQUENCE</scope>
    <source>
        <tissue evidence="1">Young leaves</tissue>
    </source>
</reference>
<name>A0A9Q0GKD7_9MAGN</name>